<feature type="chain" id="PRO_5037362976" evidence="1">
    <location>
        <begin position="23"/>
        <end position="71"/>
    </location>
</feature>
<evidence type="ECO:0000256" key="1">
    <source>
        <dbReference type="SAM" id="SignalP"/>
    </source>
</evidence>
<keyword evidence="1" id="KW-0732">Signal</keyword>
<dbReference type="EMBL" id="CM004470">
    <property type="protein sequence ID" value="OCT90817.1"/>
    <property type="molecule type" value="Genomic_DNA"/>
</dbReference>
<evidence type="ECO:0000313" key="2">
    <source>
        <dbReference type="EMBL" id="OCT90817.1"/>
    </source>
</evidence>
<reference evidence="3" key="1">
    <citation type="journal article" date="2016" name="Nature">
        <title>Genome evolution in the allotetraploid frog Xenopus laevis.</title>
        <authorList>
            <person name="Session A.M."/>
            <person name="Uno Y."/>
            <person name="Kwon T."/>
            <person name="Chapman J.A."/>
            <person name="Toyoda A."/>
            <person name="Takahashi S."/>
            <person name="Fukui A."/>
            <person name="Hikosaka A."/>
            <person name="Suzuki A."/>
            <person name="Kondo M."/>
            <person name="van Heeringen S.J."/>
            <person name="Quigley I."/>
            <person name="Heinz S."/>
            <person name="Ogino H."/>
            <person name="Ochi H."/>
            <person name="Hellsten U."/>
            <person name="Lyons J.B."/>
            <person name="Simakov O."/>
            <person name="Putnam N."/>
            <person name="Stites J."/>
            <person name="Kuroki Y."/>
            <person name="Tanaka T."/>
            <person name="Michiue T."/>
            <person name="Watanabe M."/>
            <person name="Bogdanovic O."/>
            <person name="Lister R."/>
            <person name="Georgiou G."/>
            <person name="Paranjpe S.S."/>
            <person name="van Kruijsbergen I."/>
            <person name="Shu S."/>
            <person name="Carlson J."/>
            <person name="Kinoshita T."/>
            <person name="Ohta Y."/>
            <person name="Mawaribuchi S."/>
            <person name="Jenkins J."/>
            <person name="Grimwood J."/>
            <person name="Schmutz J."/>
            <person name="Mitros T."/>
            <person name="Mozaffari S.V."/>
            <person name="Suzuki Y."/>
            <person name="Haramoto Y."/>
            <person name="Yamamoto T.S."/>
            <person name="Takagi C."/>
            <person name="Heald R."/>
            <person name="Miller K."/>
            <person name="Haudenschild C."/>
            <person name="Kitzman J."/>
            <person name="Nakayama T."/>
            <person name="Izutsu Y."/>
            <person name="Robert J."/>
            <person name="Fortriede J."/>
            <person name="Burns K."/>
            <person name="Lotay V."/>
            <person name="Karimi K."/>
            <person name="Yasuoka Y."/>
            <person name="Dichmann D.S."/>
            <person name="Flajnik M.F."/>
            <person name="Houston D.W."/>
            <person name="Shendure J."/>
            <person name="DuPasquier L."/>
            <person name="Vize P.D."/>
            <person name="Zorn A.M."/>
            <person name="Ito M."/>
            <person name="Marcotte E.M."/>
            <person name="Wallingford J.B."/>
            <person name="Ito Y."/>
            <person name="Asashima M."/>
            <person name="Ueno N."/>
            <person name="Matsuda Y."/>
            <person name="Veenstra G.J."/>
            <person name="Fujiyama A."/>
            <person name="Harland R.M."/>
            <person name="Taira M."/>
            <person name="Rokhsar D.S."/>
        </authorList>
    </citation>
    <scope>NUCLEOTIDE SEQUENCE [LARGE SCALE GENOMIC DNA]</scope>
    <source>
        <strain evidence="3">J</strain>
    </source>
</reference>
<gene>
    <name evidence="2" type="ORF">XELAEV_18019434mg</name>
</gene>
<sequence>MATSIKLIRIIIIILCSCETECVQYKNTHFSFIVITLTNTEYVPMSIIQTSEYTGLIIPPLLSKWAALTLA</sequence>
<organism evidence="2 3">
    <name type="scientific">Xenopus laevis</name>
    <name type="common">African clawed frog</name>
    <dbReference type="NCBI Taxonomy" id="8355"/>
    <lineage>
        <taxon>Eukaryota</taxon>
        <taxon>Metazoa</taxon>
        <taxon>Chordata</taxon>
        <taxon>Craniata</taxon>
        <taxon>Vertebrata</taxon>
        <taxon>Euteleostomi</taxon>
        <taxon>Amphibia</taxon>
        <taxon>Batrachia</taxon>
        <taxon>Anura</taxon>
        <taxon>Pipoidea</taxon>
        <taxon>Pipidae</taxon>
        <taxon>Xenopodinae</taxon>
        <taxon>Xenopus</taxon>
        <taxon>Xenopus</taxon>
    </lineage>
</organism>
<accession>A0A974DFQ7</accession>
<protein>
    <submittedName>
        <fullName evidence="2">Uncharacterized protein</fullName>
    </submittedName>
</protein>
<dbReference type="AlphaFoldDB" id="A0A974DFQ7"/>
<feature type="signal peptide" evidence="1">
    <location>
        <begin position="1"/>
        <end position="22"/>
    </location>
</feature>
<proteinExistence type="predicted"/>
<dbReference type="Proteomes" id="UP000694892">
    <property type="component" value="Chromosome 3L"/>
</dbReference>
<name>A0A974DFQ7_XENLA</name>
<evidence type="ECO:0000313" key="3">
    <source>
        <dbReference type="Proteomes" id="UP000694892"/>
    </source>
</evidence>